<name>A0A6J4LFS7_9ACTN</name>
<dbReference type="PANTHER" id="PTHR38479">
    <property type="entry name" value="LMO0824 PROTEIN"/>
    <property type="match status" value="1"/>
</dbReference>
<dbReference type="InterPro" id="IPR009351">
    <property type="entry name" value="AlkZ-like"/>
</dbReference>
<evidence type="ECO:0000313" key="1">
    <source>
        <dbReference type="EMBL" id="CAA9329545.1"/>
    </source>
</evidence>
<sequence>MSAMKVRRDQVHAWRLRRQFVDPRTDADAVGVIGRICGVQAQVASAAELAVRLRQSSPDGGGVQRGLADGALIKTWAMRGTLHALRPAQAAAFLAIIASARTWEKGAWQRASGTTPDQIQALVEAVSQLLDGACLTREELVTRLAADRRFSAMEENLRSGWGSMLKPIAWQGALCHGPSQGNRVTFTRPDTAVPDWPGIPDPDEAAPVAIAAYLGAYGPSTPETFDAWLTRGYLKKSALRGWFAALSDQLTEVDVEGQTAYLLSEHADDLANTIPSTSIRLLGPFDQYVLGPGTNDPHLLAPEHRAKVSKAAGWISPIVVVGGRIAGVWEQADDQVRVSLFPGSPEPTTEAIEAELEHVARAHGRDRLTLRLG</sequence>
<dbReference type="Pfam" id="PF06224">
    <property type="entry name" value="AlkZ-like"/>
    <property type="match status" value="1"/>
</dbReference>
<gene>
    <name evidence="1" type="ORF">AVDCRST_MAG46-1343</name>
</gene>
<protein>
    <recommendedName>
        <fullName evidence="2">Winged helix DNA-binding domain-containing protein</fullName>
    </recommendedName>
</protein>
<dbReference type="PANTHER" id="PTHR38479:SF2">
    <property type="entry name" value="WINGED HELIX DNA-BINDING DOMAIN-CONTAINING PROTEIN"/>
    <property type="match status" value="1"/>
</dbReference>
<evidence type="ECO:0008006" key="2">
    <source>
        <dbReference type="Google" id="ProtNLM"/>
    </source>
</evidence>
<organism evidence="1">
    <name type="scientific">uncultured Nocardioidaceae bacterium</name>
    <dbReference type="NCBI Taxonomy" id="253824"/>
    <lineage>
        <taxon>Bacteria</taxon>
        <taxon>Bacillati</taxon>
        <taxon>Actinomycetota</taxon>
        <taxon>Actinomycetes</taxon>
        <taxon>Propionibacteriales</taxon>
        <taxon>Nocardioidaceae</taxon>
        <taxon>environmental samples</taxon>
    </lineage>
</organism>
<dbReference type="AlphaFoldDB" id="A0A6J4LFS7"/>
<accession>A0A6J4LFS7</accession>
<dbReference type="EMBL" id="CADCUD010000087">
    <property type="protein sequence ID" value="CAA9329545.1"/>
    <property type="molecule type" value="Genomic_DNA"/>
</dbReference>
<proteinExistence type="predicted"/>
<reference evidence="1" key="1">
    <citation type="submission" date="2020-02" db="EMBL/GenBank/DDBJ databases">
        <authorList>
            <person name="Meier V. D."/>
        </authorList>
    </citation>
    <scope>NUCLEOTIDE SEQUENCE</scope>
    <source>
        <strain evidence="1">AVDCRST_MAG46</strain>
    </source>
</reference>